<dbReference type="InterPro" id="IPR025877">
    <property type="entry name" value="MobA-like_NTP_Trfase"/>
</dbReference>
<keyword evidence="1" id="KW-0460">Magnesium</keyword>
<dbReference type="Proteomes" id="UP000284395">
    <property type="component" value="Unassembled WGS sequence"/>
</dbReference>
<dbReference type="OrthoDB" id="159246at2"/>
<evidence type="ECO:0000259" key="2">
    <source>
        <dbReference type="Pfam" id="PF12804"/>
    </source>
</evidence>
<dbReference type="SUPFAM" id="SSF53448">
    <property type="entry name" value="Nucleotide-diphospho-sugar transferases"/>
    <property type="match status" value="1"/>
</dbReference>
<organism evidence="3 4">
    <name type="scientific">Altericroceibacterium spongiae</name>
    <dbReference type="NCBI Taxonomy" id="2320269"/>
    <lineage>
        <taxon>Bacteria</taxon>
        <taxon>Pseudomonadati</taxon>
        <taxon>Pseudomonadota</taxon>
        <taxon>Alphaproteobacteria</taxon>
        <taxon>Sphingomonadales</taxon>
        <taxon>Erythrobacteraceae</taxon>
        <taxon>Altericroceibacterium</taxon>
    </lineage>
</organism>
<dbReference type="EMBL" id="RAPF01000001">
    <property type="protein sequence ID" value="RKF23546.1"/>
    <property type="molecule type" value="Genomic_DNA"/>
</dbReference>
<evidence type="ECO:0000313" key="4">
    <source>
        <dbReference type="Proteomes" id="UP000284395"/>
    </source>
</evidence>
<dbReference type="GO" id="GO:0016779">
    <property type="term" value="F:nucleotidyltransferase activity"/>
    <property type="evidence" value="ECO:0007669"/>
    <property type="project" value="UniProtKB-ARBA"/>
</dbReference>
<accession>A0A420ES42</accession>
<gene>
    <name evidence="3" type="ORF">D6851_00370</name>
</gene>
<reference evidence="3 4" key="1">
    <citation type="submission" date="2018-09" db="EMBL/GenBank/DDBJ databases">
        <title>Altererythrobacter spongiae sp. nov., isolated from a marine sponge.</title>
        <authorList>
            <person name="Zhuang L."/>
            <person name="Luo L."/>
        </authorList>
    </citation>
    <scope>NUCLEOTIDE SEQUENCE [LARGE SCALE GENOMIC DNA]</scope>
    <source>
        <strain evidence="3 4">HN-Y73</strain>
    </source>
</reference>
<evidence type="ECO:0000256" key="1">
    <source>
        <dbReference type="ARBA" id="ARBA00022842"/>
    </source>
</evidence>
<comment type="caution">
    <text evidence="3">The sequence shown here is derived from an EMBL/GenBank/DDBJ whole genome shotgun (WGS) entry which is preliminary data.</text>
</comment>
<dbReference type="Gene3D" id="3.90.550.10">
    <property type="entry name" value="Spore Coat Polysaccharide Biosynthesis Protein SpsA, Chain A"/>
    <property type="match status" value="1"/>
</dbReference>
<sequence length="260" mass="28725">MLARQLGVPAKALSPICGEPMVNHVLRSLLDAAEVGRIVILAQDMDRLRTPKTEWIWHEKRIAFRDSGGSISQSIASIAGSAEVPWPILVTTADHPLLTPEMVSEFLAEASRSDVTVGMVKQETVMGAYPDTRRTWLHFEDGAFSGANLFALSSARVEPALALWAEAERDRKKAFRLFWHFGPRLAFRAITRTISFDDALEQAGRNIGLTAHLALLSEPEAAVDVDKVSDLNLVERIMRRAVYQDDGAVGRRSEVDHISA</sequence>
<name>A0A420ES42_9SPHN</name>
<feature type="domain" description="MobA-like NTP transferase" evidence="2">
    <location>
        <begin position="4"/>
        <end position="146"/>
    </location>
</feature>
<evidence type="ECO:0000313" key="3">
    <source>
        <dbReference type="EMBL" id="RKF23546.1"/>
    </source>
</evidence>
<dbReference type="Pfam" id="PF12804">
    <property type="entry name" value="NTP_transf_3"/>
    <property type="match status" value="1"/>
</dbReference>
<dbReference type="InterPro" id="IPR029044">
    <property type="entry name" value="Nucleotide-diphossugar_trans"/>
</dbReference>
<dbReference type="AlphaFoldDB" id="A0A420ES42"/>
<keyword evidence="4" id="KW-1185">Reference proteome</keyword>
<proteinExistence type="predicted"/>
<protein>
    <recommendedName>
        <fullName evidence="2">MobA-like NTP transferase domain-containing protein</fullName>
    </recommendedName>
</protein>